<dbReference type="STRING" id="76731.RD2015_2073"/>
<evidence type="ECO:0000256" key="1">
    <source>
        <dbReference type="SAM" id="MobiDB-lite"/>
    </source>
</evidence>
<keyword evidence="5" id="KW-1185">Reference proteome</keyword>
<dbReference type="GO" id="GO:0004519">
    <property type="term" value="F:endonuclease activity"/>
    <property type="evidence" value="ECO:0007669"/>
    <property type="project" value="UniProtKB-KW"/>
</dbReference>
<reference evidence="4 5" key="1">
    <citation type="submission" date="2015-12" db="EMBL/GenBank/DDBJ databases">
        <title>Complete genome of Roseateles depolymerans KCTC 42856.</title>
        <authorList>
            <person name="Kim K.M."/>
        </authorList>
    </citation>
    <scope>NUCLEOTIDE SEQUENCE [LARGE SCALE GENOMIC DNA]</scope>
    <source>
        <strain evidence="4 5">KCTC 42856</strain>
    </source>
</reference>
<dbReference type="GO" id="GO:0003676">
    <property type="term" value="F:nucleic acid binding"/>
    <property type="evidence" value="ECO:0007669"/>
    <property type="project" value="InterPro"/>
</dbReference>
<organism evidence="4 5">
    <name type="scientific">Roseateles depolymerans</name>
    <dbReference type="NCBI Taxonomy" id="76731"/>
    <lineage>
        <taxon>Bacteria</taxon>
        <taxon>Pseudomonadati</taxon>
        <taxon>Pseudomonadota</taxon>
        <taxon>Betaproteobacteria</taxon>
        <taxon>Burkholderiales</taxon>
        <taxon>Sphaerotilaceae</taxon>
        <taxon>Roseateles</taxon>
    </lineage>
</organism>
<dbReference type="GO" id="GO:0016787">
    <property type="term" value="F:hydrolase activity"/>
    <property type="evidence" value="ECO:0007669"/>
    <property type="project" value="InterPro"/>
</dbReference>
<feature type="region of interest" description="Disordered" evidence="1">
    <location>
        <begin position="1"/>
        <end position="51"/>
    </location>
</feature>
<gene>
    <name evidence="4" type="ORF">RD2015_2073</name>
</gene>
<dbReference type="SUPFAM" id="SSF54060">
    <property type="entry name" value="His-Me finger endonucleases"/>
    <property type="match status" value="1"/>
</dbReference>
<dbReference type="GO" id="GO:0046872">
    <property type="term" value="F:metal ion binding"/>
    <property type="evidence" value="ECO:0007669"/>
    <property type="project" value="InterPro"/>
</dbReference>
<dbReference type="InterPro" id="IPR044929">
    <property type="entry name" value="DNA/RNA_non-sp_Endonuclease_sf"/>
</dbReference>
<dbReference type="PATRIC" id="fig|76731.3.peg.2123"/>
<dbReference type="Gene3D" id="3.40.570.10">
    <property type="entry name" value="Extracellular Endonuclease, subunit A"/>
    <property type="match status" value="1"/>
</dbReference>
<dbReference type="EMBL" id="CP013729">
    <property type="protein sequence ID" value="ALV06549.1"/>
    <property type="molecule type" value="Genomic_DNA"/>
</dbReference>
<evidence type="ECO:0000313" key="5">
    <source>
        <dbReference type="Proteomes" id="UP000060699"/>
    </source>
</evidence>
<feature type="compositionally biased region" description="Basic and acidic residues" evidence="1">
    <location>
        <begin position="155"/>
        <end position="169"/>
    </location>
</feature>
<feature type="domain" description="ENPP1-3/EXOG-like endonuclease/phosphodiesterase" evidence="2">
    <location>
        <begin position="92"/>
        <end position="291"/>
    </location>
</feature>
<protein>
    <submittedName>
        <fullName evidence="4">Endonuclease</fullName>
    </submittedName>
</protein>
<evidence type="ECO:0000313" key="4">
    <source>
        <dbReference type="EMBL" id="ALV06549.1"/>
    </source>
</evidence>
<name>A0A0U3E092_9BURK</name>
<evidence type="ECO:0000259" key="3">
    <source>
        <dbReference type="SMART" id="SM00892"/>
    </source>
</evidence>
<dbReference type="InterPro" id="IPR040255">
    <property type="entry name" value="Non-specific_endonuclease"/>
</dbReference>
<dbReference type="Proteomes" id="UP000060699">
    <property type="component" value="Chromosome"/>
</dbReference>
<keyword evidence="4" id="KW-0378">Hydrolase</keyword>
<accession>A0A0U3E092</accession>
<feature type="domain" description="DNA/RNA non-specific endonuclease/pyrophosphatase/phosphodiesterase" evidence="3">
    <location>
        <begin position="91"/>
        <end position="290"/>
    </location>
</feature>
<keyword evidence="4" id="KW-0540">Nuclease</keyword>
<dbReference type="InterPro" id="IPR001604">
    <property type="entry name" value="Endo_G_ENPP1-like_dom"/>
</dbReference>
<dbReference type="InterPro" id="IPR044925">
    <property type="entry name" value="His-Me_finger_sf"/>
</dbReference>
<dbReference type="PANTHER" id="PTHR13966:SF5">
    <property type="entry name" value="ENDONUCLEASE G, MITOCHONDRIAL"/>
    <property type="match status" value="1"/>
</dbReference>
<proteinExistence type="predicted"/>
<dbReference type="Pfam" id="PF01223">
    <property type="entry name" value="Endonuclease_NS"/>
    <property type="match status" value="1"/>
</dbReference>
<dbReference type="SMART" id="SM00892">
    <property type="entry name" value="Endonuclease_NS"/>
    <property type="match status" value="1"/>
</dbReference>
<sequence length="291" mass="31674">MPGFATADTTRSLTRDLQRALEPFGAPQSPGGRSSGGRGSPSQSRTADLPPVSGSFQACASHFYRGQAPVVVAGPSGEAGLSRYGTLRALCYDQFAVLHAGGLKGPLFSAERLTAEELREGADVKRPDGRKAFFADARLPERERAQLDDYAGESRLPKAERHDRGHLTPARDMRDERSMAQSFSLANVVPQNAVNNQQPWNKIEKDTRAYVMRASGPVTIITGAYYEARPARLGEDGPAIPSAMYKLVHDDTTGRSWAHWLPNTATARIQPPISYEELVRRTGIKFLPGQG</sequence>
<dbReference type="SMART" id="SM00477">
    <property type="entry name" value="NUC"/>
    <property type="match status" value="1"/>
</dbReference>
<dbReference type="KEGG" id="rdp:RD2015_2073"/>
<dbReference type="InterPro" id="IPR020821">
    <property type="entry name" value="ENPP1-3/EXOG-like_nuc-like"/>
</dbReference>
<feature type="region of interest" description="Disordered" evidence="1">
    <location>
        <begin position="150"/>
        <end position="169"/>
    </location>
</feature>
<keyword evidence="4" id="KW-0255">Endonuclease</keyword>
<dbReference type="AlphaFoldDB" id="A0A0U3E092"/>
<evidence type="ECO:0000259" key="2">
    <source>
        <dbReference type="SMART" id="SM00477"/>
    </source>
</evidence>
<dbReference type="PANTHER" id="PTHR13966">
    <property type="entry name" value="ENDONUCLEASE RELATED"/>
    <property type="match status" value="1"/>
</dbReference>